<dbReference type="EMBL" id="LR588407">
    <property type="protein sequence ID" value="VTO10693.1"/>
    <property type="molecule type" value="Genomic_DNA"/>
</dbReference>
<dbReference type="InterPro" id="IPR045622">
    <property type="entry name" value="DUF6441"/>
</dbReference>
<dbReference type="KEGG" id="bvy:NCTC9239_00110"/>
<accession>A0A4P1JTP2</accession>
<reference evidence="1 2" key="1">
    <citation type="submission" date="2019-04" db="EMBL/GenBank/DDBJ databases">
        <authorList>
            <consortium name="Pathogen Informatics"/>
        </authorList>
    </citation>
    <scope>NUCLEOTIDE SEQUENCE [LARGE SCALE GENOMIC DNA]</scope>
    <source>
        <strain evidence="1 2">NCTC9239</strain>
    </source>
</reference>
<dbReference type="RefSeq" id="WP_197733784.1">
    <property type="nucleotide sequence ID" value="NZ_LR588407.1"/>
</dbReference>
<dbReference type="Pfam" id="PF20039">
    <property type="entry name" value="DUF6441"/>
    <property type="match status" value="1"/>
</dbReference>
<dbReference type="AlphaFoldDB" id="A0A4P1JTP2"/>
<dbReference type="Proteomes" id="UP000309952">
    <property type="component" value="Chromosome"/>
</dbReference>
<protein>
    <submittedName>
        <fullName evidence="1">Uncharacterized protein</fullName>
    </submittedName>
</protein>
<evidence type="ECO:0000313" key="2">
    <source>
        <dbReference type="Proteomes" id="UP000309952"/>
    </source>
</evidence>
<evidence type="ECO:0000313" key="1">
    <source>
        <dbReference type="EMBL" id="VTO10693.1"/>
    </source>
</evidence>
<keyword evidence="2" id="KW-1185">Reference proteome</keyword>
<sequence>MRIRTSISADGLAAEIEKELARDITASIREGTDLLKGRLRADTQSAFKGNRLPKAWRGNVYPKGQDSIDAAGFVAVRKKAAEIIETAIEATVIRAKGGRWLAIPTEAAGKFGLKRGANGMGATVNKRGARERITPGGFERRTGMKLRFVYEGGKKGGRRAFLVADQAMLGAGRVARPYQSRGRGSRLYGPAGQTIVVFILVPQIVTRKRLDLDAIANEVGARTAGLIVRKRSS</sequence>
<organism evidence="1 2">
    <name type="scientific">Brevundimonas vancanneytii</name>
    <dbReference type="NCBI Taxonomy" id="1325724"/>
    <lineage>
        <taxon>Bacteria</taxon>
        <taxon>Pseudomonadati</taxon>
        <taxon>Pseudomonadota</taxon>
        <taxon>Alphaproteobacteria</taxon>
        <taxon>Caulobacterales</taxon>
        <taxon>Caulobacteraceae</taxon>
        <taxon>Brevundimonas</taxon>
    </lineage>
</organism>
<gene>
    <name evidence="1" type="ORF">NCTC9239_00110</name>
</gene>
<name>A0A4P1JTP2_9CAUL</name>
<proteinExistence type="predicted"/>